<gene>
    <name evidence="2" type="ORF">DSLASN_44300</name>
</gene>
<sequence>MNDQLSYQTTRMFHTGDARPKRTPDPPAWLQMKGTHKPRHGHRISRIRHGRYHAAKD</sequence>
<feature type="compositionally biased region" description="Basic and acidic residues" evidence="1">
    <location>
        <begin position="14"/>
        <end position="24"/>
    </location>
</feature>
<name>A0ABM7PMN7_9BACT</name>
<reference evidence="2 3" key="1">
    <citation type="submission" date="2021-02" db="EMBL/GenBank/DDBJ databases">
        <title>Complete genome of Desulfoluna sp. strain ASN36.</title>
        <authorList>
            <person name="Takahashi A."/>
            <person name="Kojima H."/>
            <person name="Fukui M."/>
        </authorList>
    </citation>
    <scope>NUCLEOTIDE SEQUENCE [LARGE SCALE GENOMIC DNA]</scope>
    <source>
        <strain evidence="2 3">ASN36</strain>
    </source>
</reference>
<dbReference type="Proteomes" id="UP001320148">
    <property type="component" value="Chromosome"/>
</dbReference>
<feature type="region of interest" description="Disordered" evidence="1">
    <location>
        <begin position="1"/>
        <end position="57"/>
    </location>
</feature>
<organism evidence="2 3">
    <name type="scientific">Desulfoluna limicola</name>
    <dbReference type="NCBI Taxonomy" id="2810562"/>
    <lineage>
        <taxon>Bacteria</taxon>
        <taxon>Pseudomonadati</taxon>
        <taxon>Thermodesulfobacteriota</taxon>
        <taxon>Desulfobacteria</taxon>
        <taxon>Desulfobacterales</taxon>
        <taxon>Desulfolunaceae</taxon>
        <taxon>Desulfoluna</taxon>
    </lineage>
</organism>
<evidence type="ECO:0000313" key="3">
    <source>
        <dbReference type="Proteomes" id="UP001320148"/>
    </source>
</evidence>
<protein>
    <submittedName>
        <fullName evidence="2">Uncharacterized protein</fullName>
    </submittedName>
</protein>
<evidence type="ECO:0000256" key="1">
    <source>
        <dbReference type="SAM" id="MobiDB-lite"/>
    </source>
</evidence>
<proteinExistence type="predicted"/>
<feature type="compositionally biased region" description="Basic residues" evidence="1">
    <location>
        <begin position="34"/>
        <end position="57"/>
    </location>
</feature>
<evidence type="ECO:0000313" key="2">
    <source>
        <dbReference type="EMBL" id="BCS98798.1"/>
    </source>
</evidence>
<feature type="compositionally biased region" description="Polar residues" evidence="1">
    <location>
        <begin position="1"/>
        <end position="12"/>
    </location>
</feature>
<dbReference type="EMBL" id="AP024488">
    <property type="protein sequence ID" value="BCS98798.1"/>
    <property type="molecule type" value="Genomic_DNA"/>
</dbReference>
<accession>A0ABM7PMN7</accession>
<keyword evidence="3" id="KW-1185">Reference proteome</keyword>